<proteinExistence type="predicted"/>
<dbReference type="EMBL" id="JAEUBG010002215">
    <property type="protein sequence ID" value="KAH3685019.1"/>
    <property type="molecule type" value="Genomic_DNA"/>
</dbReference>
<protein>
    <submittedName>
        <fullName evidence="1">Uncharacterized protein</fullName>
    </submittedName>
</protein>
<dbReference type="AlphaFoldDB" id="A0A9P8Q8W3"/>
<evidence type="ECO:0000313" key="1">
    <source>
        <dbReference type="EMBL" id="KAH3685019.1"/>
    </source>
</evidence>
<gene>
    <name evidence="1" type="ORF">WICPIJ_004008</name>
</gene>
<feature type="non-terminal residue" evidence="1">
    <location>
        <position position="1"/>
    </location>
</feature>
<accession>A0A9P8Q8W3</accession>
<keyword evidence="2" id="KW-1185">Reference proteome</keyword>
<comment type="caution">
    <text evidence="1">The sequence shown here is derived from an EMBL/GenBank/DDBJ whole genome shotgun (WGS) entry which is preliminary data.</text>
</comment>
<sequence>DEDEFIDINWFVHAILEVRRQRRSHPVLLSADSQNLISEELTRVLNAKLREYEYTEL</sequence>
<evidence type="ECO:0000313" key="2">
    <source>
        <dbReference type="Proteomes" id="UP000774326"/>
    </source>
</evidence>
<reference evidence="1" key="2">
    <citation type="submission" date="2021-01" db="EMBL/GenBank/DDBJ databases">
        <authorList>
            <person name="Schikora-Tamarit M.A."/>
        </authorList>
    </citation>
    <scope>NUCLEOTIDE SEQUENCE</scope>
    <source>
        <strain evidence="1">CBS2887</strain>
    </source>
</reference>
<name>A0A9P8Q8W3_WICPI</name>
<reference evidence="1" key="1">
    <citation type="journal article" date="2021" name="Open Biol.">
        <title>Shared evolutionary footprints suggest mitochondrial oxidative damage underlies multiple complex I losses in fungi.</title>
        <authorList>
            <person name="Schikora-Tamarit M.A."/>
            <person name="Marcet-Houben M."/>
            <person name="Nosek J."/>
            <person name="Gabaldon T."/>
        </authorList>
    </citation>
    <scope>NUCLEOTIDE SEQUENCE</scope>
    <source>
        <strain evidence="1">CBS2887</strain>
    </source>
</reference>
<dbReference type="Proteomes" id="UP000774326">
    <property type="component" value="Unassembled WGS sequence"/>
</dbReference>
<organism evidence="1 2">
    <name type="scientific">Wickerhamomyces pijperi</name>
    <name type="common">Yeast</name>
    <name type="synonym">Pichia pijperi</name>
    <dbReference type="NCBI Taxonomy" id="599730"/>
    <lineage>
        <taxon>Eukaryota</taxon>
        <taxon>Fungi</taxon>
        <taxon>Dikarya</taxon>
        <taxon>Ascomycota</taxon>
        <taxon>Saccharomycotina</taxon>
        <taxon>Saccharomycetes</taxon>
        <taxon>Phaffomycetales</taxon>
        <taxon>Wickerhamomycetaceae</taxon>
        <taxon>Wickerhamomyces</taxon>
    </lineage>
</organism>